<proteinExistence type="predicted"/>
<name>A0A182Q7P5_9DIPT</name>
<feature type="compositionally biased region" description="Pro residues" evidence="1">
    <location>
        <begin position="166"/>
        <end position="178"/>
    </location>
</feature>
<dbReference type="EnsemblMetazoa" id="AFAF004690-RA">
    <property type="protein sequence ID" value="AFAF004690-PA"/>
    <property type="gene ID" value="AFAF004690"/>
</dbReference>
<feature type="compositionally biased region" description="Pro residues" evidence="1">
    <location>
        <begin position="48"/>
        <end position="95"/>
    </location>
</feature>
<protein>
    <submittedName>
        <fullName evidence="2">Uncharacterized protein</fullName>
    </submittedName>
</protein>
<sequence>MPRGSPRNSRLGSPIPPAPGGRMLRMSTFASPSSWDARWGGTLVFGPGFPPMVPAPAPTLPRSSPQPPPPPPPPPPPGAARPIPPPAPPPPPPPHSLSFFGGTIPAAVPGRTPPACHILPPPLPPPPIGPPAAPPTPPPPPCCQPPPAAPPTSAPGLPTPTGGGGPPAPEPPPLPGAPGAPVHTLLASPLPSSSTPHVPPWWLCGPQGVFCDGVCTGGWPPLRRFVSHSSVPLLTVAFRDGSGLMLGSGDTGTSHCVSWLTCWQPQPSWANSASRIEFRCSSLADGVAAIPLTVAPPPPAAVATAPAAPPPTELLPPPTAPPTIEPPGATLPPPPAPPTIDGPPGVLPTSRSCLGTLPGGPTGGGMLACALFHGCCCDCGALDELPHPDTPAPSALALAPVGGEPQAPPPPFRELSPPPQSRPTRCNKCPSASSIRTRSIRRTSSSNDVYRSHKHKHRHQHDEDDDDDDAKNQNKLKLHSGTPSQPVPALILIFIHILIARKHSAELDETQFNSLGSSRLESLFSQTGQKECRANHPAQCLVYFRLFPLAMVPMSWGGETAGLRSELALFAGSSHRNEWIWPFMELFEPFSSSTENSESNRPKARLHGTPNRCIDRQGWGGVRAG</sequence>
<dbReference type="VEuPathDB" id="VectorBase:AFAF004690"/>
<evidence type="ECO:0000313" key="3">
    <source>
        <dbReference type="Proteomes" id="UP000075886"/>
    </source>
</evidence>
<reference evidence="2" key="2">
    <citation type="submission" date="2020-05" db="UniProtKB">
        <authorList>
            <consortium name="EnsemblMetazoa"/>
        </authorList>
    </citation>
    <scope>IDENTIFICATION</scope>
    <source>
        <strain evidence="2">FAR1</strain>
    </source>
</reference>
<feature type="region of interest" description="Disordered" evidence="1">
    <location>
        <begin position="1"/>
        <end position="191"/>
    </location>
</feature>
<keyword evidence="3" id="KW-1185">Reference proteome</keyword>
<feature type="compositionally biased region" description="Pro residues" evidence="1">
    <location>
        <begin position="119"/>
        <end position="153"/>
    </location>
</feature>
<evidence type="ECO:0000256" key="1">
    <source>
        <dbReference type="SAM" id="MobiDB-lite"/>
    </source>
</evidence>
<feature type="compositionally biased region" description="Low complexity" evidence="1">
    <location>
        <begin position="179"/>
        <end position="191"/>
    </location>
</feature>
<organism evidence="2 3">
    <name type="scientific">Anopheles farauti</name>
    <dbReference type="NCBI Taxonomy" id="69004"/>
    <lineage>
        <taxon>Eukaryota</taxon>
        <taxon>Metazoa</taxon>
        <taxon>Ecdysozoa</taxon>
        <taxon>Arthropoda</taxon>
        <taxon>Hexapoda</taxon>
        <taxon>Insecta</taxon>
        <taxon>Pterygota</taxon>
        <taxon>Neoptera</taxon>
        <taxon>Endopterygota</taxon>
        <taxon>Diptera</taxon>
        <taxon>Nematocera</taxon>
        <taxon>Culicoidea</taxon>
        <taxon>Culicidae</taxon>
        <taxon>Anophelinae</taxon>
        <taxon>Anopheles</taxon>
    </lineage>
</organism>
<dbReference type="Proteomes" id="UP000075886">
    <property type="component" value="Unassembled WGS sequence"/>
</dbReference>
<feature type="compositionally biased region" description="Pro residues" evidence="1">
    <location>
        <begin position="307"/>
        <end position="341"/>
    </location>
</feature>
<feature type="compositionally biased region" description="Pro residues" evidence="1">
    <location>
        <begin position="406"/>
        <end position="421"/>
    </location>
</feature>
<feature type="compositionally biased region" description="Polar residues" evidence="1">
    <location>
        <begin position="1"/>
        <end position="11"/>
    </location>
</feature>
<dbReference type="EMBL" id="AXCN02000602">
    <property type="status" value="NOT_ANNOTATED_CDS"/>
    <property type="molecule type" value="Genomic_DNA"/>
</dbReference>
<feature type="region of interest" description="Disordered" evidence="1">
    <location>
        <begin position="300"/>
        <end position="347"/>
    </location>
</feature>
<reference evidence="3" key="1">
    <citation type="submission" date="2014-01" db="EMBL/GenBank/DDBJ databases">
        <title>The Genome Sequence of Anopheles farauti FAR1 (V2).</title>
        <authorList>
            <consortium name="The Broad Institute Genomics Platform"/>
            <person name="Neafsey D.E."/>
            <person name="Besansky N."/>
            <person name="Howell P."/>
            <person name="Walton C."/>
            <person name="Young S.K."/>
            <person name="Zeng Q."/>
            <person name="Gargeya S."/>
            <person name="Fitzgerald M."/>
            <person name="Haas B."/>
            <person name="Abouelleil A."/>
            <person name="Allen A.W."/>
            <person name="Alvarado L."/>
            <person name="Arachchi H.M."/>
            <person name="Berlin A.M."/>
            <person name="Chapman S.B."/>
            <person name="Gainer-Dewar J."/>
            <person name="Goldberg J."/>
            <person name="Griggs A."/>
            <person name="Gujja S."/>
            <person name="Hansen M."/>
            <person name="Howarth C."/>
            <person name="Imamovic A."/>
            <person name="Ireland A."/>
            <person name="Larimer J."/>
            <person name="McCowan C."/>
            <person name="Murphy C."/>
            <person name="Pearson M."/>
            <person name="Poon T.W."/>
            <person name="Priest M."/>
            <person name="Roberts A."/>
            <person name="Saif S."/>
            <person name="Shea T."/>
            <person name="Sisk P."/>
            <person name="Sykes S."/>
            <person name="Wortman J."/>
            <person name="Nusbaum C."/>
            <person name="Birren B."/>
        </authorList>
    </citation>
    <scope>NUCLEOTIDE SEQUENCE [LARGE SCALE GENOMIC DNA]</scope>
    <source>
        <strain evidence="3">FAR1</strain>
    </source>
</reference>
<evidence type="ECO:0000313" key="2">
    <source>
        <dbReference type="EnsemblMetazoa" id="AFAF004690-PA"/>
    </source>
</evidence>
<feature type="region of interest" description="Disordered" evidence="1">
    <location>
        <begin position="390"/>
        <end position="483"/>
    </location>
</feature>
<dbReference type="AlphaFoldDB" id="A0A182Q7P5"/>
<accession>A0A182Q7P5</accession>
<feature type="compositionally biased region" description="Low complexity" evidence="1">
    <location>
        <begin position="433"/>
        <end position="446"/>
    </location>
</feature>